<evidence type="ECO:0000313" key="2">
    <source>
        <dbReference type="EMBL" id="XBY66883.1"/>
    </source>
</evidence>
<sequence length="105" mass="11857">MKPDGFLSACEVYQLLKDIALGVRLMRRGTEQGWSRDHRGDVELAVDGWQLTLYNEFGHLDHCSACTSADGRQGAPDAWARFGTDPTQLLSQWERSQLEGLLHRL</sequence>
<evidence type="ECO:0000259" key="1">
    <source>
        <dbReference type="Pfam" id="PF24745"/>
    </source>
</evidence>
<dbReference type="Pfam" id="PF24745">
    <property type="entry name" value="DUF7693"/>
    <property type="match status" value="1"/>
</dbReference>
<dbReference type="RefSeq" id="WP_350448554.1">
    <property type="nucleotide sequence ID" value="NZ_CP158373.1"/>
</dbReference>
<dbReference type="EMBL" id="CP158373">
    <property type="protein sequence ID" value="XBY66883.1"/>
    <property type="molecule type" value="Genomic_DNA"/>
</dbReference>
<gene>
    <name evidence="2" type="ORF">ABS648_14280</name>
</gene>
<name>A0AAU7YAW9_9PSED</name>
<reference evidence="2" key="1">
    <citation type="submission" date="2023-08" db="EMBL/GenBank/DDBJ databases">
        <title>Increased levels of nutrients transform a symbiont into a lethal pathobiont.</title>
        <authorList>
            <person name="Lachnit T."/>
            <person name="Ulrich L."/>
            <person name="Willmer F.M."/>
            <person name="Hasenbein T."/>
            <person name="Steiner L.X."/>
            <person name="Wolters M."/>
            <person name="Herbst E.M."/>
            <person name="Deines P."/>
        </authorList>
    </citation>
    <scope>NUCLEOTIDE SEQUENCE</scope>
    <source>
        <strain evidence="2">T3</strain>
    </source>
</reference>
<proteinExistence type="predicted"/>
<protein>
    <recommendedName>
        <fullName evidence="1">DUF7693 domain-containing protein</fullName>
    </recommendedName>
</protein>
<organism evidence="2">
    <name type="scientific">Pseudomonas solani</name>
    <dbReference type="NCBI Taxonomy" id="2731552"/>
    <lineage>
        <taxon>Bacteria</taxon>
        <taxon>Pseudomonadati</taxon>
        <taxon>Pseudomonadota</taxon>
        <taxon>Gammaproteobacteria</taxon>
        <taxon>Pseudomonadales</taxon>
        <taxon>Pseudomonadaceae</taxon>
        <taxon>Pseudomonas</taxon>
    </lineage>
</organism>
<dbReference type="AlphaFoldDB" id="A0AAU7YAW9"/>
<accession>A0AAU7YAW9</accession>
<feature type="domain" description="DUF7693" evidence="1">
    <location>
        <begin position="7"/>
        <end position="103"/>
    </location>
</feature>
<dbReference type="InterPro" id="IPR056110">
    <property type="entry name" value="DUF7693"/>
</dbReference>